<gene>
    <name evidence="2" type="ORF">DC041_0009210</name>
</gene>
<keyword evidence="1" id="KW-0812">Transmembrane</keyword>
<evidence type="ECO:0000256" key="1">
    <source>
        <dbReference type="SAM" id="Phobius"/>
    </source>
</evidence>
<comment type="caution">
    <text evidence="2">The sequence shown here is derived from an EMBL/GenBank/DDBJ whole genome shotgun (WGS) entry which is preliminary data.</text>
</comment>
<dbReference type="EMBL" id="QMKO01001433">
    <property type="protein sequence ID" value="RTG90681.1"/>
    <property type="molecule type" value="Genomic_DNA"/>
</dbReference>
<evidence type="ECO:0000313" key="2">
    <source>
        <dbReference type="EMBL" id="RTG90681.1"/>
    </source>
</evidence>
<organism evidence="2 3">
    <name type="scientific">Schistosoma bovis</name>
    <name type="common">Blood fluke</name>
    <dbReference type="NCBI Taxonomy" id="6184"/>
    <lineage>
        <taxon>Eukaryota</taxon>
        <taxon>Metazoa</taxon>
        <taxon>Spiralia</taxon>
        <taxon>Lophotrochozoa</taxon>
        <taxon>Platyhelminthes</taxon>
        <taxon>Trematoda</taxon>
        <taxon>Digenea</taxon>
        <taxon>Strigeidida</taxon>
        <taxon>Schistosomatoidea</taxon>
        <taxon>Schistosomatidae</taxon>
        <taxon>Schistosoma</taxon>
    </lineage>
</organism>
<evidence type="ECO:0000313" key="3">
    <source>
        <dbReference type="Proteomes" id="UP000290809"/>
    </source>
</evidence>
<dbReference type="Proteomes" id="UP000290809">
    <property type="component" value="Unassembled WGS sequence"/>
</dbReference>
<protein>
    <submittedName>
        <fullName evidence="2">Uncharacterized protein</fullName>
    </submittedName>
</protein>
<feature type="transmembrane region" description="Helical" evidence="1">
    <location>
        <begin position="73"/>
        <end position="91"/>
    </location>
</feature>
<keyword evidence="3" id="KW-1185">Reference proteome</keyword>
<proteinExistence type="predicted"/>
<sequence length="92" mass="11026">MFSVCLFFIVLCPFLIFFLIQFAFIFYCYCYNYLVSYIVFNGFFLRKKLFCNMHVSMFVYTCQHVNVENSDGVYCGPILLIFTVLISRHIIY</sequence>
<feature type="transmembrane region" description="Helical" evidence="1">
    <location>
        <begin position="6"/>
        <end position="29"/>
    </location>
</feature>
<accession>A0A430QSJ5</accession>
<dbReference type="AlphaFoldDB" id="A0A430QSJ5"/>
<keyword evidence="1" id="KW-0472">Membrane</keyword>
<keyword evidence="1" id="KW-1133">Transmembrane helix</keyword>
<reference evidence="2 3" key="1">
    <citation type="journal article" date="2019" name="PLoS Pathog.">
        <title>Genome sequence of the bovine parasite Schistosoma bovis Tanzania.</title>
        <authorList>
            <person name="Oey H."/>
            <person name="Zakrzewski M."/>
            <person name="Gobert G."/>
            <person name="Gravermann K."/>
            <person name="Stoye J."/>
            <person name="Jones M."/>
            <person name="Mcmanus D."/>
            <person name="Krause L."/>
        </authorList>
    </citation>
    <scope>NUCLEOTIDE SEQUENCE [LARGE SCALE GENOMIC DNA]</scope>
    <source>
        <strain evidence="2 3">TAN1997</strain>
    </source>
</reference>
<name>A0A430QSJ5_SCHBO</name>